<comment type="caution">
    <text evidence="9">The sequence shown here is derived from an EMBL/GenBank/DDBJ whole genome shotgun (WGS) entry which is preliminary data.</text>
</comment>
<evidence type="ECO:0000256" key="2">
    <source>
        <dbReference type="ARBA" id="ARBA00022448"/>
    </source>
</evidence>
<feature type="transmembrane region" description="Helical" evidence="7">
    <location>
        <begin position="15"/>
        <end position="37"/>
    </location>
</feature>
<feature type="transmembrane region" description="Helical" evidence="7">
    <location>
        <begin position="76"/>
        <end position="99"/>
    </location>
</feature>
<dbReference type="GO" id="GO:0005886">
    <property type="term" value="C:plasma membrane"/>
    <property type="evidence" value="ECO:0007669"/>
    <property type="project" value="UniProtKB-SubCell"/>
</dbReference>
<dbReference type="PROSITE" id="PS50928">
    <property type="entry name" value="ABC_TM1"/>
    <property type="match status" value="1"/>
</dbReference>
<dbReference type="PANTHER" id="PTHR43744">
    <property type="entry name" value="ABC TRANSPORTER PERMEASE PROTEIN MG189-RELATED-RELATED"/>
    <property type="match status" value="1"/>
</dbReference>
<dbReference type="Proteomes" id="UP000824265">
    <property type="component" value="Unassembled WGS sequence"/>
</dbReference>
<name>A0A9D1R6V8_9FIRM</name>
<dbReference type="InterPro" id="IPR035906">
    <property type="entry name" value="MetI-like_sf"/>
</dbReference>
<dbReference type="Gene3D" id="1.10.3720.10">
    <property type="entry name" value="MetI-like"/>
    <property type="match status" value="1"/>
</dbReference>
<organism evidence="9 10">
    <name type="scientific">Candidatus Acetatifactor stercoripullorum</name>
    <dbReference type="NCBI Taxonomy" id="2838414"/>
    <lineage>
        <taxon>Bacteria</taxon>
        <taxon>Bacillati</taxon>
        <taxon>Bacillota</taxon>
        <taxon>Clostridia</taxon>
        <taxon>Lachnospirales</taxon>
        <taxon>Lachnospiraceae</taxon>
        <taxon>Acetatifactor</taxon>
    </lineage>
</organism>
<keyword evidence="4 7" id="KW-0812">Transmembrane</keyword>
<accession>A0A9D1R6V8</accession>
<dbReference type="Pfam" id="PF00528">
    <property type="entry name" value="BPD_transp_1"/>
    <property type="match status" value="1"/>
</dbReference>
<feature type="transmembrane region" description="Helical" evidence="7">
    <location>
        <begin position="253"/>
        <end position="273"/>
    </location>
</feature>
<evidence type="ECO:0000313" key="9">
    <source>
        <dbReference type="EMBL" id="HIW81146.1"/>
    </source>
</evidence>
<comment type="subcellular location">
    <subcellularLocation>
        <location evidence="1 7">Cell membrane</location>
        <topology evidence="1 7">Multi-pass membrane protein</topology>
    </subcellularLocation>
</comment>
<evidence type="ECO:0000313" key="10">
    <source>
        <dbReference type="Proteomes" id="UP000824265"/>
    </source>
</evidence>
<keyword evidence="5 7" id="KW-1133">Transmembrane helix</keyword>
<keyword evidence="3" id="KW-1003">Cell membrane</keyword>
<reference evidence="9" key="2">
    <citation type="submission" date="2021-04" db="EMBL/GenBank/DDBJ databases">
        <authorList>
            <person name="Gilroy R."/>
        </authorList>
    </citation>
    <scope>NUCLEOTIDE SEQUENCE</scope>
    <source>
        <strain evidence="9">CHK195-6426</strain>
    </source>
</reference>
<feature type="transmembrane region" description="Helical" evidence="7">
    <location>
        <begin position="196"/>
        <end position="219"/>
    </location>
</feature>
<dbReference type="AlphaFoldDB" id="A0A9D1R6V8"/>
<dbReference type="InterPro" id="IPR000515">
    <property type="entry name" value="MetI-like"/>
</dbReference>
<gene>
    <name evidence="9" type="ORF">H9742_06375</name>
</gene>
<dbReference type="PANTHER" id="PTHR43744:SF9">
    <property type="entry name" value="POLYGALACTURONAN_RHAMNOGALACTURONAN TRANSPORT SYSTEM PERMEASE PROTEIN YTCP"/>
    <property type="match status" value="1"/>
</dbReference>
<evidence type="ECO:0000256" key="6">
    <source>
        <dbReference type="ARBA" id="ARBA00023136"/>
    </source>
</evidence>
<dbReference type="CDD" id="cd06261">
    <property type="entry name" value="TM_PBP2"/>
    <property type="match status" value="1"/>
</dbReference>
<reference evidence="9" key="1">
    <citation type="journal article" date="2021" name="PeerJ">
        <title>Extensive microbial diversity within the chicken gut microbiome revealed by metagenomics and culture.</title>
        <authorList>
            <person name="Gilroy R."/>
            <person name="Ravi A."/>
            <person name="Getino M."/>
            <person name="Pursley I."/>
            <person name="Horton D.L."/>
            <person name="Alikhan N.F."/>
            <person name="Baker D."/>
            <person name="Gharbi K."/>
            <person name="Hall N."/>
            <person name="Watson M."/>
            <person name="Adriaenssens E.M."/>
            <person name="Foster-Nyarko E."/>
            <person name="Jarju S."/>
            <person name="Secka A."/>
            <person name="Antonio M."/>
            <person name="Oren A."/>
            <person name="Chaudhuri R.R."/>
            <person name="La Ragione R."/>
            <person name="Hildebrand F."/>
            <person name="Pallen M.J."/>
        </authorList>
    </citation>
    <scope>NUCLEOTIDE SEQUENCE</scope>
    <source>
        <strain evidence="9">CHK195-6426</strain>
    </source>
</reference>
<protein>
    <submittedName>
        <fullName evidence="9">Carbohydrate ABC transporter permease</fullName>
    </submittedName>
</protein>
<feature type="domain" description="ABC transmembrane type-1" evidence="8">
    <location>
        <begin position="72"/>
        <end position="270"/>
    </location>
</feature>
<proteinExistence type="inferred from homology"/>
<keyword evidence="2 7" id="KW-0813">Transport</keyword>
<evidence type="ECO:0000256" key="5">
    <source>
        <dbReference type="ARBA" id="ARBA00022989"/>
    </source>
</evidence>
<feature type="transmembrane region" description="Helical" evidence="7">
    <location>
        <begin position="111"/>
        <end position="132"/>
    </location>
</feature>
<keyword evidence="6 7" id="KW-0472">Membrane</keyword>
<evidence type="ECO:0000256" key="3">
    <source>
        <dbReference type="ARBA" id="ARBA00022475"/>
    </source>
</evidence>
<feature type="transmembrane region" description="Helical" evidence="7">
    <location>
        <begin position="138"/>
        <end position="157"/>
    </location>
</feature>
<evidence type="ECO:0000259" key="8">
    <source>
        <dbReference type="PROSITE" id="PS50928"/>
    </source>
</evidence>
<sequence>MRERFSFRKGHRARAVFLICDYLFLLFLIVAMLIPLWKLFVDSVDPSSVGTRFWPKEFSLDAYKVILNNAGMYRPFLVSVLTTVAGTIVGLAVTTLGAYGLKQKELPGHAFFSRAVLVTMMFNGGMIATYLTYKNLGLMNNLMAVIVPVCVTAYNTILMRSFFDGLPDALFDSASIDGCSPFGCFFRIALPLSKPALASVGLFIAVAMWNDYMHFILYITDQDWVNFQVKIRALILEETLAVGSSSITLGTEMLKSATVIVVILPFLFVYPFLQKYFVKGVTLGAVKG</sequence>
<dbReference type="GO" id="GO:0055085">
    <property type="term" value="P:transmembrane transport"/>
    <property type="evidence" value="ECO:0007669"/>
    <property type="project" value="InterPro"/>
</dbReference>
<evidence type="ECO:0000256" key="7">
    <source>
        <dbReference type="RuleBase" id="RU363032"/>
    </source>
</evidence>
<comment type="similarity">
    <text evidence="7">Belongs to the binding-protein-dependent transport system permease family.</text>
</comment>
<dbReference type="EMBL" id="DXGH01000035">
    <property type="protein sequence ID" value="HIW81146.1"/>
    <property type="molecule type" value="Genomic_DNA"/>
</dbReference>
<evidence type="ECO:0000256" key="4">
    <source>
        <dbReference type="ARBA" id="ARBA00022692"/>
    </source>
</evidence>
<dbReference type="RefSeq" id="WP_318704902.1">
    <property type="nucleotide sequence ID" value="NZ_CALWMU010000003.1"/>
</dbReference>
<dbReference type="SUPFAM" id="SSF161098">
    <property type="entry name" value="MetI-like"/>
    <property type="match status" value="1"/>
</dbReference>
<evidence type="ECO:0000256" key="1">
    <source>
        <dbReference type="ARBA" id="ARBA00004651"/>
    </source>
</evidence>